<dbReference type="GO" id="GO:0000049">
    <property type="term" value="F:tRNA binding"/>
    <property type="evidence" value="ECO:0007669"/>
    <property type="project" value="UniProtKB-KW"/>
</dbReference>
<evidence type="ECO:0000256" key="11">
    <source>
        <dbReference type="ARBA" id="ARBA00023146"/>
    </source>
</evidence>
<keyword evidence="7 14" id="KW-0862">Zinc</keyword>
<evidence type="ECO:0000256" key="9">
    <source>
        <dbReference type="ARBA" id="ARBA00022884"/>
    </source>
</evidence>
<feature type="binding site" evidence="14">
    <location>
        <position position="459"/>
    </location>
    <ligand>
        <name>Zn(2+)</name>
        <dbReference type="ChEBI" id="CHEBI:29105"/>
    </ligand>
</feature>
<dbReference type="EMBL" id="DSVL01000187">
    <property type="protein sequence ID" value="HFH29051.1"/>
    <property type="molecule type" value="Genomic_DNA"/>
</dbReference>
<dbReference type="SUPFAM" id="SSF55186">
    <property type="entry name" value="ThrRS/AlaRS common domain"/>
    <property type="match status" value="1"/>
</dbReference>
<dbReference type="SMART" id="SM00863">
    <property type="entry name" value="tRNA_SAD"/>
    <property type="match status" value="1"/>
</dbReference>
<evidence type="ECO:0000256" key="8">
    <source>
        <dbReference type="ARBA" id="ARBA00022840"/>
    </source>
</evidence>
<keyword evidence="10 14" id="KW-0648">Protein biosynthesis</keyword>
<feature type="coiled-coil region" evidence="15">
    <location>
        <begin position="343"/>
        <end position="374"/>
    </location>
</feature>
<dbReference type="GO" id="GO:0006419">
    <property type="term" value="P:alanyl-tRNA aminoacylation"/>
    <property type="evidence" value="ECO:0007669"/>
    <property type="project" value="UniProtKB-UniRule"/>
</dbReference>
<evidence type="ECO:0000256" key="7">
    <source>
        <dbReference type="ARBA" id="ARBA00022833"/>
    </source>
</evidence>
<evidence type="ECO:0000256" key="12">
    <source>
        <dbReference type="ARBA" id="ARBA00024779"/>
    </source>
</evidence>
<dbReference type="EC" id="6.1.1.7" evidence="14"/>
<feature type="domain" description="Alanyl-transfer RNA synthetases family profile" evidence="16">
    <location>
        <begin position="1"/>
        <end position="595"/>
    </location>
</feature>
<evidence type="ECO:0000256" key="3">
    <source>
        <dbReference type="ARBA" id="ARBA00022555"/>
    </source>
</evidence>
<proteinExistence type="inferred from homology"/>
<dbReference type="PANTHER" id="PTHR11777:SF9">
    <property type="entry name" value="ALANINE--TRNA LIGASE, CYTOPLASMIC"/>
    <property type="match status" value="1"/>
</dbReference>
<dbReference type="InterPro" id="IPR018164">
    <property type="entry name" value="Ala-tRNA-synth_IIc_N"/>
</dbReference>
<dbReference type="InterPro" id="IPR018162">
    <property type="entry name" value="Ala-tRNA-ligase_IIc_anticod-bd"/>
</dbReference>
<keyword evidence="15" id="KW-0175">Coiled coil</keyword>
<feature type="binding site" evidence="14">
    <location>
        <position position="561"/>
    </location>
    <ligand>
        <name>Zn(2+)</name>
        <dbReference type="ChEBI" id="CHEBI:29105"/>
    </ligand>
</feature>
<keyword evidence="11 14" id="KW-0030">Aminoacyl-tRNA synthetase</keyword>
<dbReference type="SUPFAM" id="SSF101353">
    <property type="entry name" value="Putative anticodon-binding domain of alanyl-tRNA synthetase (AlaRS)"/>
    <property type="match status" value="1"/>
</dbReference>
<feature type="binding site" evidence="14">
    <location>
        <position position="565"/>
    </location>
    <ligand>
        <name>Zn(2+)</name>
        <dbReference type="ChEBI" id="CHEBI:29105"/>
    </ligand>
</feature>
<dbReference type="HAMAP" id="MF_00036_B">
    <property type="entry name" value="Ala_tRNA_synth_B"/>
    <property type="match status" value="1"/>
</dbReference>
<dbReference type="CDD" id="cd00673">
    <property type="entry name" value="AlaRS_core"/>
    <property type="match status" value="1"/>
</dbReference>
<keyword evidence="4 14" id="KW-0436">Ligase</keyword>
<dbReference type="InterPro" id="IPR012947">
    <property type="entry name" value="tRNA_SAD"/>
</dbReference>
<dbReference type="FunFam" id="3.30.54.20:FF:000001">
    <property type="entry name" value="Alanine--tRNA ligase"/>
    <property type="match status" value="1"/>
</dbReference>
<evidence type="ECO:0000256" key="1">
    <source>
        <dbReference type="ARBA" id="ARBA00004496"/>
    </source>
</evidence>
<evidence type="ECO:0000256" key="15">
    <source>
        <dbReference type="SAM" id="Coils"/>
    </source>
</evidence>
<gene>
    <name evidence="14" type="primary">alaS</name>
    <name evidence="17" type="ORF">ENS59_06005</name>
</gene>
<evidence type="ECO:0000256" key="6">
    <source>
        <dbReference type="ARBA" id="ARBA00022741"/>
    </source>
</evidence>
<evidence type="ECO:0000256" key="5">
    <source>
        <dbReference type="ARBA" id="ARBA00022723"/>
    </source>
</evidence>
<name>A0A7C3E6Q8_9SPIR</name>
<dbReference type="PANTHER" id="PTHR11777">
    <property type="entry name" value="ALANYL-TRNA SYNTHETASE"/>
    <property type="match status" value="1"/>
</dbReference>
<dbReference type="InterPro" id="IPR045864">
    <property type="entry name" value="aa-tRNA-synth_II/BPL/LPL"/>
</dbReference>
<dbReference type="PROSITE" id="PS50860">
    <property type="entry name" value="AA_TRNA_LIGASE_II_ALA"/>
    <property type="match status" value="1"/>
</dbReference>
<keyword evidence="9 14" id="KW-0694">RNA-binding</keyword>
<keyword evidence="6 14" id="KW-0547">Nucleotide-binding</keyword>
<dbReference type="Gene3D" id="3.30.54.20">
    <property type="match status" value="1"/>
</dbReference>
<dbReference type="GO" id="GO:0005524">
    <property type="term" value="F:ATP binding"/>
    <property type="evidence" value="ECO:0007669"/>
    <property type="project" value="UniProtKB-UniRule"/>
</dbReference>
<dbReference type="Pfam" id="PF07973">
    <property type="entry name" value="tRNA_SAD"/>
    <property type="match status" value="1"/>
</dbReference>
<dbReference type="AlphaFoldDB" id="A0A7C3E6Q8"/>
<dbReference type="Gene3D" id="3.30.980.10">
    <property type="entry name" value="Threonyl-trna Synthetase, Chain A, domain 2"/>
    <property type="match status" value="1"/>
</dbReference>
<dbReference type="InterPro" id="IPR050058">
    <property type="entry name" value="Ala-tRNA_ligase"/>
</dbReference>
<accession>A0A7C3E6Q8</accession>
<evidence type="ECO:0000256" key="14">
    <source>
        <dbReference type="HAMAP-Rule" id="MF_00036"/>
    </source>
</evidence>
<dbReference type="GO" id="GO:0004813">
    <property type="term" value="F:alanine-tRNA ligase activity"/>
    <property type="evidence" value="ECO:0007669"/>
    <property type="project" value="UniProtKB-UniRule"/>
</dbReference>
<evidence type="ECO:0000256" key="13">
    <source>
        <dbReference type="ARBA" id="ARBA00048300"/>
    </source>
</evidence>
<dbReference type="InterPro" id="IPR018163">
    <property type="entry name" value="Thr/Ala-tRNA-synth_IIc_edit"/>
</dbReference>
<dbReference type="PRINTS" id="PR00980">
    <property type="entry name" value="TRNASYNTHALA"/>
</dbReference>
<dbReference type="InterPro" id="IPR002318">
    <property type="entry name" value="Ala-tRNA-lgiase_IIc"/>
</dbReference>
<dbReference type="NCBIfam" id="TIGR00344">
    <property type="entry name" value="alaS"/>
    <property type="match status" value="1"/>
</dbReference>
<comment type="domain">
    <text evidence="14">Consists of three domains; the N-terminal catalytic domain, the editing domain and the C-terminal C-Ala domain. The editing domain removes incorrectly charged amino acids, while the C-Ala domain, along with tRNA(Ala), serves as a bridge to cooperatively bring together the editing and aminoacylation centers thus stimulating deacylation of misacylated tRNAs.</text>
</comment>
<evidence type="ECO:0000256" key="4">
    <source>
        <dbReference type="ARBA" id="ARBA00022598"/>
    </source>
</evidence>
<evidence type="ECO:0000313" key="17">
    <source>
        <dbReference type="EMBL" id="HFH29051.1"/>
    </source>
</evidence>
<dbReference type="GO" id="GO:0008270">
    <property type="term" value="F:zinc ion binding"/>
    <property type="evidence" value="ECO:0007669"/>
    <property type="project" value="UniProtKB-UniRule"/>
</dbReference>
<dbReference type="FunFam" id="3.30.980.10:FF:000004">
    <property type="entry name" value="Alanine--tRNA ligase, cytoplasmic"/>
    <property type="match status" value="1"/>
</dbReference>
<evidence type="ECO:0000256" key="2">
    <source>
        <dbReference type="ARBA" id="ARBA00008226"/>
    </source>
</evidence>
<dbReference type="Pfam" id="PF01411">
    <property type="entry name" value="tRNA-synt_2c"/>
    <property type="match status" value="1"/>
</dbReference>
<keyword evidence="3 14" id="KW-0820">tRNA-binding</keyword>
<comment type="function">
    <text evidence="12 14">Catalyzes the attachment of alanine to tRNA(Ala) in a two-step reaction: alanine is first activated by ATP to form Ala-AMP and then transferred to the acceptor end of tRNA(Ala). Also edits incorrectly charged Ser-tRNA(Ala) and Gly-tRNA(Ala) via its editing domain.</text>
</comment>
<keyword evidence="14" id="KW-0963">Cytoplasm</keyword>
<organism evidence="17">
    <name type="scientific">Gracilinema caldarium</name>
    <dbReference type="NCBI Taxonomy" id="215591"/>
    <lineage>
        <taxon>Bacteria</taxon>
        <taxon>Pseudomonadati</taxon>
        <taxon>Spirochaetota</taxon>
        <taxon>Spirochaetia</taxon>
        <taxon>Spirochaetales</taxon>
        <taxon>Breznakiellaceae</taxon>
        <taxon>Gracilinema</taxon>
    </lineage>
</organism>
<evidence type="ECO:0000259" key="16">
    <source>
        <dbReference type="PROSITE" id="PS50860"/>
    </source>
</evidence>
<comment type="subcellular location">
    <subcellularLocation>
        <location evidence="1 14">Cytoplasm</location>
    </subcellularLocation>
</comment>
<protein>
    <recommendedName>
        <fullName evidence="14">Alanine--tRNA ligase</fullName>
        <ecNumber evidence="14">6.1.1.7</ecNumber>
    </recommendedName>
    <alternativeName>
        <fullName evidence="14">Alanyl-tRNA synthetase</fullName>
        <shortName evidence="14">AlaRS</shortName>
    </alternativeName>
</protein>
<dbReference type="GO" id="GO:0002161">
    <property type="term" value="F:aminoacyl-tRNA deacylase activity"/>
    <property type="evidence" value="ECO:0007669"/>
    <property type="project" value="TreeGrafter"/>
</dbReference>
<keyword evidence="8 14" id="KW-0067">ATP-binding</keyword>
<evidence type="ECO:0000256" key="10">
    <source>
        <dbReference type="ARBA" id="ARBA00022917"/>
    </source>
</evidence>
<comment type="similarity">
    <text evidence="2 14">Belongs to the class-II aminoacyl-tRNA synthetase family.</text>
</comment>
<keyword evidence="5 14" id="KW-0479">Metal-binding</keyword>
<sequence>MDANELRSKYIEFFKSKGHAQIQGKSLLPDNDPTVLFTTAGMHPLVPYLLGEPHPAGTRLTDYQKCIRTGDIDAVGDPSHLTCFEMLGNWSLGDYFKEGAITMSFEFLTDPKWLGIPIEKIGVTVFAGEEGIPRDDESAAIWKRLGIPEERIRFLPREDNWWGPAGTTGPCGPDTEMFIDTGRPSCGPDCGPGCKCGKWLEIWNDVFMQYNKTAEGTYEPLARKCVDTGMGIERTVTILNGKKSVYDTEIFAPLIAAVERISGYIYGSDAEKDKSVRIICDHGRAATFILGDPKAVSPSNVGAGYVLRRLIRRAVRHGRKLGIDRLFLTEIAEAVVEKFAAPYPELAENRNRIMEELQQEEQKFLETLQKGEHEFEKLLPNLLKDPRKIISGRLAFKLYDTYGFPIELTEELAAEHGMTINREEFDEAFKKHQELSRAGSEQVFKGGLADHGEQAIKYHTATHLLHKALRMVLGEHVAQKGSNITAERMRFDFSHPAPMTPEEIARVEAIVNEQIRRDLPVTMEIMSLEEAKASGAIALFGEKYESQVKVYTIGDFSKEVCGGPHVDRTGKLGKFTIQKEQSSSAGVRRIRAVLE</sequence>
<comment type="catalytic activity">
    <reaction evidence="13 14">
        <text>tRNA(Ala) + L-alanine + ATP = L-alanyl-tRNA(Ala) + AMP + diphosphate</text>
        <dbReference type="Rhea" id="RHEA:12540"/>
        <dbReference type="Rhea" id="RHEA-COMP:9657"/>
        <dbReference type="Rhea" id="RHEA-COMP:9923"/>
        <dbReference type="ChEBI" id="CHEBI:30616"/>
        <dbReference type="ChEBI" id="CHEBI:33019"/>
        <dbReference type="ChEBI" id="CHEBI:57972"/>
        <dbReference type="ChEBI" id="CHEBI:78442"/>
        <dbReference type="ChEBI" id="CHEBI:78497"/>
        <dbReference type="ChEBI" id="CHEBI:456215"/>
        <dbReference type="EC" id="6.1.1.7"/>
    </reaction>
</comment>
<dbReference type="InterPro" id="IPR023033">
    <property type="entry name" value="Ala_tRNA_ligase_euk/bac"/>
</dbReference>
<dbReference type="SUPFAM" id="SSF55681">
    <property type="entry name" value="Class II aaRS and biotin synthetases"/>
    <property type="match status" value="1"/>
</dbReference>
<reference evidence="17" key="1">
    <citation type="journal article" date="2020" name="mSystems">
        <title>Genome- and Community-Level Interaction Insights into Carbon Utilization and Element Cycling Functions of Hydrothermarchaeota in Hydrothermal Sediment.</title>
        <authorList>
            <person name="Zhou Z."/>
            <person name="Liu Y."/>
            <person name="Xu W."/>
            <person name="Pan J."/>
            <person name="Luo Z.H."/>
            <person name="Li M."/>
        </authorList>
    </citation>
    <scope>NUCLEOTIDE SEQUENCE [LARGE SCALE GENOMIC DNA]</scope>
    <source>
        <strain evidence="17">SpSt-503</strain>
    </source>
</reference>
<comment type="cofactor">
    <cofactor evidence="14">
        <name>Zn(2+)</name>
        <dbReference type="ChEBI" id="CHEBI:29105"/>
    </cofactor>
    <text evidence="14">Binds 1 zinc ion per subunit.</text>
</comment>
<dbReference type="InterPro" id="IPR018165">
    <property type="entry name" value="Ala-tRNA-synth_IIc_core"/>
</dbReference>
<dbReference type="GO" id="GO:0005829">
    <property type="term" value="C:cytosol"/>
    <property type="evidence" value="ECO:0007669"/>
    <property type="project" value="TreeGrafter"/>
</dbReference>
<comment type="caution">
    <text evidence="17">The sequence shown here is derived from an EMBL/GenBank/DDBJ whole genome shotgun (WGS) entry which is preliminary data.</text>
</comment>
<dbReference type="Gene3D" id="3.30.930.10">
    <property type="entry name" value="Bira Bifunctional Protein, Domain 2"/>
    <property type="match status" value="1"/>
</dbReference>
<dbReference type="NCBIfam" id="NF002436">
    <property type="entry name" value="PRK01584.1"/>
    <property type="match status" value="1"/>
</dbReference>
<feature type="binding site" evidence="14">
    <location>
        <position position="463"/>
    </location>
    <ligand>
        <name>Zn(2+)</name>
        <dbReference type="ChEBI" id="CHEBI:29105"/>
    </ligand>
</feature>